<dbReference type="InterPro" id="IPR027417">
    <property type="entry name" value="P-loop_NTPase"/>
</dbReference>
<dbReference type="OMA" id="VQIGFHI"/>
<dbReference type="Gene3D" id="3.30.1360.120">
    <property type="entry name" value="Probable tRNA modification gtpase trme, domain 1"/>
    <property type="match status" value="1"/>
</dbReference>
<dbReference type="GO" id="GO:0005739">
    <property type="term" value="C:mitochondrion"/>
    <property type="evidence" value="ECO:0007669"/>
    <property type="project" value="TreeGrafter"/>
</dbReference>
<dbReference type="Pfam" id="PF01926">
    <property type="entry name" value="MMR_HSR1"/>
    <property type="match status" value="1"/>
</dbReference>
<evidence type="ECO:0000256" key="3">
    <source>
        <dbReference type="ARBA" id="ARBA00022741"/>
    </source>
</evidence>
<dbReference type="Proteomes" id="UP000006753">
    <property type="component" value="Unassembled WGS sequence"/>
</dbReference>
<proteinExistence type="inferred from homology"/>
<evidence type="ECO:0000256" key="1">
    <source>
        <dbReference type="ARBA" id="ARBA00011043"/>
    </source>
</evidence>
<feature type="domain" description="MnmE helical" evidence="7">
    <location>
        <begin position="211"/>
        <end position="596"/>
    </location>
</feature>
<reference evidence="8 9" key="1">
    <citation type="journal article" date="2012" name="BMC Genomics">
        <title>Sequencing the genome of Marssonina brunnea reveals fungus-poplar co-evolution.</title>
        <authorList>
            <person name="Zhu S."/>
            <person name="Cao Y.-Z."/>
            <person name="Jiang C."/>
            <person name="Tan B.-Y."/>
            <person name="Wang Z."/>
            <person name="Feng S."/>
            <person name="Zhang L."/>
            <person name="Su X.-H."/>
            <person name="Brejova B."/>
            <person name="Vinar T."/>
            <person name="Xu M."/>
            <person name="Wang M.-X."/>
            <person name="Zhang S.-G."/>
            <person name="Huang M.-R."/>
            <person name="Wu R."/>
            <person name="Zhou Y."/>
        </authorList>
    </citation>
    <scope>NUCLEOTIDE SEQUENCE [LARGE SCALE GENOMIC DNA]</scope>
    <source>
        <strain evidence="8 9">MB_m1</strain>
    </source>
</reference>
<dbReference type="PANTHER" id="PTHR42714:SF2">
    <property type="entry name" value="TRNA MODIFICATION GTPASE GTPBP3, MITOCHONDRIAL"/>
    <property type="match status" value="1"/>
</dbReference>
<evidence type="ECO:0000256" key="2">
    <source>
        <dbReference type="ARBA" id="ARBA00022694"/>
    </source>
</evidence>
<sequence length="599" mass="65296">MWENVVDTFARIPATPRPSMIRNASARNARRYASRIFSDTDKRWQHFPVFSRNLTPRKSRPNVPRVPKSPQYFAKCFHSTALDRSDGTVYALSTGSGGAIAIVRISGPGCDQIYHALCPARPLPRPRNVAVRTLCEPGNPANVLDADAVVLRFTAPKSSTGEDMLELHIHGGAATVKAVMSAIAQIDSRTIRAAGPGEFTRRSFANGKLDLAQIEALGDTLAAQTEQQRRAALRGRSGELSRVYQDLQADLQLQRAQLAADVDFGESEDLEGLEEVWSGVVEEILLIQARIIEHQSAARCGEMIRRGVQVSLIGFPNVGKSSLFNRILGTQASIVNQQAGTTRDIVEATVDIKGYLCTIADTAGVRSEAEDIGEIEEEGIRSVMFPELHDIQKHANLRRRAIAKAETADMIVFVLSPDQMSQDHAALWSIVAGGGAQKPAIVVLNKAETLGESDLAECLRILERSKVRYLPEPNVVPILPISALQTPSATKVATNPGNIATFLSTLTDHLQKMTSVPIEMQDLIGATERQRQLLQRCHEHLDSFITYARHGGGDAAIAIHHLDNAANCLTQITGRDTMGCVGDVEEILGVVFERFCVGK</sequence>
<evidence type="ECO:0000256" key="4">
    <source>
        <dbReference type="ARBA" id="ARBA00023134"/>
    </source>
</evidence>
<dbReference type="PRINTS" id="PR00326">
    <property type="entry name" value="GTP1OBG"/>
</dbReference>
<accession>K1WVB7</accession>
<dbReference type="InterPro" id="IPR027266">
    <property type="entry name" value="TrmE/GcvT-like"/>
</dbReference>
<dbReference type="CDD" id="cd14858">
    <property type="entry name" value="TrmE_N"/>
    <property type="match status" value="1"/>
</dbReference>
<dbReference type="FunCoup" id="K1WVB7">
    <property type="interactions" value="410"/>
</dbReference>
<dbReference type="InterPro" id="IPR025867">
    <property type="entry name" value="MnmE_helical"/>
</dbReference>
<keyword evidence="2" id="KW-0819">tRNA processing</keyword>
<dbReference type="Gene3D" id="3.40.50.300">
    <property type="entry name" value="P-loop containing nucleotide triphosphate hydrolases"/>
    <property type="match status" value="1"/>
</dbReference>
<dbReference type="Pfam" id="PF10396">
    <property type="entry name" value="TrmE_N"/>
    <property type="match status" value="1"/>
</dbReference>
<dbReference type="HOGENOM" id="CLU_019624_3_0_1"/>
<dbReference type="GO" id="GO:0030488">
    <property type="term" value="P:tRNA methylation"/>
    <property type="evidence" value="ECO:0007669"/>
    <property type="project" value="TreeGrafter"/>
</dbReference>
<evidence type="ECO:0000313" key="9">
    <source>
        <dbReference type="Proteomes" id="UP000006753"/>
    </source>
</evidence>
<protein>
    <recommendedName>
        <fullName evidence="10">tRNA modification GTPase TrmE</fullName>
    </recommendedName>
</protein>
<dbReference type="InterPro" id="IPR004520">
    <property type="entry name" value="GTPase_MnmE"/>
</dbReference>
<keyword evidence="4" id="KW-0342">GTP-binding</keyword>
<feature type="domain" description="G" evidence="5">
    <location>
        <begin position="309"/>
        <end position="446"/>
    </location>
</feature>
<evidence type="ECO:0000313" key="8">
    <source>
        <dbReference type="EMBL" id="EKD16412.1"/>
    </source>
</evidence>
<keyword evidence="3" id="KW-0547">Nucleotide-binding</keyword>
<dbReference type="Gene3D" id="1.20.120.430">
    <property type="entry name" value="tRNA modification GTPase MnmE domain 2"/>
    <property type="match status" value="1"/>
</dbReference>
<evidence type="ECO:0008006" key="10">
    <source>
        <dbReference type="Google" id="ProtNLM"/>
    </source>
</evidence>
<dbReference type="GO" id="GO:0005525">
    <property type="term" value="F:GTP binding"/>
    <property type="evidence" value="ECO:0007669"/>
    <property type="project" value="UniProtKB-KW"/>
</dbReference>
<dbReference type="InterPro" id="IPR027368">
    <property type="entry name" value="MnmE_dom2"/>
</dbReference>
<dbReference type="OrthoDB" id="188276at2759"/>
<dbReference type="PANTHER" id="PTHR42714">
    <property type="entry name" value="TRNA MODIFICATION GTPASE GTPBP3"/>
    <property type="match status" value="1"/>
</dbReference>
<dbReference type="EMBL" id="JH921439">
    <property type="protein sequence ID" value="EKD16412.1"/>
    <property type="molecule type" value="Genomic_DNA"/>
</dbReference>
<comment type="similarity">
    <text evidence="1">Belongs to the TRAFAC class TrmE-Era-EngA-EngB-Septin-like GTPase superfamily. TrmE GTPase family.</text>
</comment>
<dbReference type="eggNOG" id="KOG1191">
    <property type="taxonomic scope" value="Eukaryota"/>
</dbReference>
<evidence type="ECO:0000259" key="7">
    <source>
        <dbReference type="Pfam" id="PF12631"/>
    </source>
</evidence>
<dbReference type="InterPro" id="IPR018948">
    <property type="entry name" value="GTP-bd_TrmE_N"/>
</dbReference>
<dbReference type="KEGG" id="mbe:MBM_05706"/>
<dbReference type="GO" id="GO:0002098">
    <property type="term" value="P:tRNA wobble uridine modification"/>
    <property type="evidence" value="ECO:0007669"/>
    <property type="project" value="TreeGrafter"/>
</dbReference>
<dbReference type="HAMAP" id="MF_00379">
    <property type="entry name" value="GTPase_MnmE"/>
    <property type="match status" value="1"/>
</dbReference>
<evidence type="ECO:0000259" key="5">
    <source>
        <dbReference type="Pfam" id="PF01926"/>
    </source>
</evidence>
<dbReference type="STRING" id="1072389.K1WVB7"/>
<organism evidence="8 9">
    <name type="scientific">Marssonina brunnea f. sp. multigermtubi (strain MB_m1)</name>
    <name type="common">Marssonina leaf spot fungus</name>
    <dbReference type="NCBI Taxonomy" id="1072389"/>
    <lineage>
        <taxon>Eukaryota</taxon>
        <taxon>Fungi</taxon>
        <taxon>Dikarya</taxon>
        <taxon>Ascomycota</taxon>
        <taxon>Pezizomycotina</taxon>
        <taxon>Leotiomycetes</taxon>
        <taxon>Helotiales</taxon>
        <taxon>Drepanopezizaceae</taxon>
        <taxon>Drepanopeziza</taxon>
    </lineage>
</organism>
<dbReference type="NCBIfam" id="TIGR00231">
    <property type="entry name" value="small_GTP"/>
    <property type="match status" value="1"/>
</dbReference>
<keyword evidence="9" id="KW-1185">Reference proteome</keyword>
<dbReference type="InterPro" id="IPR005225">
    <property type="entry name" value="Small_GTP-bd"/>
</dbReference>
<evidence type="ECO:0000259" key="6">
    <source>
        <dbReference type="Pfam" id="PF10396"/>
    </source>
</evidence>
<dbReference type="GO" id="GO:0003924">
    <property type="term" value="F:GTPase activity"/>
    <property type="evidence" value="ECO:0007669"/>
    <property type="project" value="InterPro"/>
</dbReference>
<dbReference type="AlphaFoldDB" id="K1WVB7"/>
<dbReference type="SUPFAM" id="SSF52540">
    <property type="entry name" value="P-loop containing nucleoside triphosphate hydrolases"/>
    <property type="match status" value="1"/>
</dbReference>
<dbReference type="Pfam" id="PF12631">
    <property type="entry name" value="MnmE_helical"/>
    <property type="match status" value="1"/>
</dbReference>
<dbReference type="InParanoid" id="K1WVB7"/>
<gene>
    <name evidence="8" type="ORF">MBM_05706</name>
</gene>
<dbReference type="InterPro" id="IPR006073">
    <property type="entry name" value="GTP-bd"/>
</dbReference>
<feature type="domain" description="GTP-binding protein TrmE N-terminal" evidence="6">
    <location>
        <begin position="88"/>
        <end position="208"/>
    </location>
</feature>
<name>K1WVB7_MARBU</name>